<proteinExistence type="predicted"/>
<dbReference type="GeneID" id="39574364"/>
<evidence type="ECO:0000313" key="2">
    <source>
        <dbReference type="Proteomes" id="UP000032247"/>
    </source>
</evidence>
<dbReference type="EMBL" id="JXBC01000014">
    <property type="protein sequence ID" value="KIU04482.1"/>
    <property type="molecule type" value="Genomic_DNA"/>
</dbReference>
<dbReference type="PATRIC" id="fig|1423.173.peg.4937"/>
<dbReference type="AlphaFoldDB" id="A0A0D1KE29"/>
<evidence type="ECO:0000313" key="1">
    <source>
        <dbReference type="EMBL" id="KIU04482.1"/>
    </source>
</evidence>
<comment type="caution">
    <text evidence="1">The sequence shown here is derived from an EMBL/GenBank/DDBJ whole genome shotgun (WGS) entry which is preliminary data.</text>
</comment>
<sequence>MTVTMRTAKGLRVDFSGYEDFSDVFKDYVMKKAINLPLWDEIAEKIEGTEHHKYMRYFTCDVDCRYDEAENESYLKVHFTGSSVLE</sequence>
<name>A0A0D1KE29_BACIU</name>
<reference evidence="1 2" key="1">
    <citation type="submission" date="2014-12" db="EMBL/GenBank/DDBJ databases">
        <title>Comparative genome analysis of Bacillus coagulans HM-08, Clostridium butyricum HM-68, Bacillus subtilis HM-66 and Bacillus licheniformis BL-09.</title>
        <authorList>
            <person name="Zhang H."/>
        </authorList>
    </citation>
    <scope>NUCLEOTIDE SEQUENCE [LARGE SCALE GENOMIC DNA]</scope>
    <source>
        <strain evidence="1 2">HM-66</strain>
    </source>
</reference>
<gene>
    <name evidence="1" type="ORF">SC09_contig8orf00136</name>
</gene>
<organism evidence="1 2">
    <name type="scientific">Bacillus subtilis</name>
    <dbReference type="NCBI Taxonomy" id="1423"/>
    <lineage>
        <taxon>Bacteria</taxon>
        <taxon>Bacillati</taxon>
        <taxon>Bacillota</taxon>
        <taxon>Bacilli</taxon>
        <taxon>Bacillales</taxon>
        <taxon>Bacillaceae</taxon>
        <taxon>Bacillus</taxon>
    </lineage>
</organism>
<protein>
    <submittedName>
        <fullName evidence="1">Uncharacterized protein</fullName>
    </submittedName>
</protein>
<accession>A0A0D1KE29</accession>
<dbReference type="Proteomes" id="UP000032247">
    <property type="component" value="Unassembled WGS sequence"/>
</dbReference>
<dbReference type="RefSeq" id="WP_043859077.1">
    <property type="nucleotide sequence ID" value="NZ_CP061871.1"/>
</dbReference>